<evidence type="ECO:0000256" key="1">
    <source>
        <dbReference type="ARBA" id="ARBA00001946"/>
    </source>
</evidence>
<dbReference type="AlphaFoldDB" id="A0A067MQ78"/>
<evidence type="ECO:0000313" key="8">
    <source>
        <dbReference type="Proteomes" id="UP000027195"/>
    </source>
</evidence>
<keyword evidence="8" id="KW-1185">Reference proteome</keyword>
<dbReference type="GO" id="GO:0046872">
    <property type="term" value="F:metal ion binding"/>
    <property type="evidence" value="ECO:0007669"/>
    <property type="project" value="UniProtKB-KW"/>
</dbReference>
<dbReference type="InterPro" id="IPR020084">
    <property type="entry name" value="NUDIX_hydrolase_CS"/>
</dbReference>
<dbReference type="PANTHER" id="PTHR43758:SF2">
    <property type="entry name" value="OXIDIZED PURINE NUCLEOSIDE TRIPHOSPHATE HYDROLASE"/>
    <property type="match status" value="1"/>
</dbReference>
<protein>
    <recommendedName>
        <fullName evidence="6">Nudix hydrolase domain-containing protein</fullName>
    </recommendedName>
</protein>
<evidence type="ECO:0000256" key="4">
    <source>
        <dbReference type="ARBA" id="ARBA00022801"/>
    </source>
</evidence>
<dbReference type="InterPro" id="IPR015797">
    <property type="entry name" value="NUDIX_hydrolase-like_dom_sf"/>
</dbReference>
<comment type="similarity">
    <text evidence="2">Belongs to the Nudix hydrolase family.</text>
</comment>
<evidence type="ECO:0000256" key="5">
    <source>
        <dbReference type="ARBA" id="ARBA00022842"/>
    </source>
</evidence>
<reference evidence="8" key="1">
    <citation type="journal article" date="2014" name="Proc. Natl. Acad. Sci. U.S.A.">
        <title>Extensive sampling of basidiomycete genomes demonstrates inadequacy of the white-rot/brown-rot paradigm for wood decay fungi.</title>
        <authorList>
            <person name="Riley R."/>
            <person name="Salamov A.A."/>
            <person name="Brown D.W."/>
            <person name="Nagy L.G."/>
            <person name="Floudas D."/>
            <person name="Held B.W."/>
            <person name="Levasseur A."/>
            <person name="Lombard V."/>
            <person name="Morin E."/>
            <person name="Otillar R."/>
            <person name="Lindquist E.A."/>
            <person name="Sun H."/>
            <person name="LaButti K.M."/>
            <person name="Schmutz J."/>
            <person name="Jabbour D."/>
            <person name="Luo H."/>
            <person name="Baker S.E."/>
            <person name="Pisabarro A.G."/>
            <person name="Walton J.D."/>
            <person name="Blanchette R.A."/>
            <person name="Henrissat B."/>
            <person name="Martin F."/>
            <person name="Cullen D."/>
            <person name="Hibbett D.S."/>
            <person name="Grigoriev I.V."/>
        </authorList>
    </citation>
    <scope>NUCLEOTIDE SEQUENCE [LARGE SCALE GENOMIC DNA]</scope>
    <source>
        <strain evidence="8">FD-172 SS1</strain>
    </source>
</reference>
<dbReference type="HOGENOM" id="CLU_037162_11_1_1"/>
<evidence type="ECO:0000256" key="3">
    <source>
        <dbReference type="ARBA" id="ARBA00022723"/>
    </source>
</evidence>
<dbReference type="OrthoDB" id="447842at2759"/>
<keyword evidence="3" id="KW-0479">Metal-binding</keyword>
<sequence>MYNGFGGKVEANETSAQGALRELQEEAGIEADLVHCGTLLFVSDDTHLGHHIEIYRGHSYTGTITESDEMRPEWFALPAGPEPESEFISRHEDKVQDNRDVDDDTVISGLRSVPFDRMWEDDRHWFPLMLARKFFIGRVDFSLPSADSSAESTMVRWWFGVRGEGEQ</sequence>
<evidence type="ECO:0000259" key="6">
    <source>
        <dbReference type="Pfam" id="PF00293"/>
    </source>
</evidence>
<dbReference type="EMBL" id="KL198026">
    <property type="protein sequence ID" value="KDQ16825.1"/>
    <property type="molecule type" value="Genomic_DNA"/>
</dbReference>
<keyword evidence="5" id="KW-0460">Magnesium</keyword>
<dbReference type="GO" id="GO:0042262">
    <property type="term" value="P:DNA protection"/>
    <property type="evidence" value="ECO:0007669"/>
    <property type="project" value="TreeGrafter"/>
</dbReference>
<dbReference type="InParanoid" id="A0A067MQ78"/>
<proteinExistence type="inferred from homology"/>
<dbReference type="Gene3D" id="3.90.79.10">
    <property type="entry name" value="Nucleoside Triphosphate Pyrophosphohydrolase"/>
    <property type="match status" value="1"/>
</dbReference>
<dbReference type="GO" id="GO:0005737">
    <property type="term" value="C:cytoplasm"/>
    <property type="evidence" value="ECO:0007669"/>
    <property type="project" value="TreeGrafter"/>
</dbReference>
<dbReference type="CDD" id="cd03427">
    <property type="entry name" value="NUDIX_MTH1_Nudt1"/>
    <property type="match status" value="1"/>
</dbReference>
<dbReference type="InterPro" id="IPR000086">
    <property type="entry name" value="NUDIX_hydrolase_dom"/>
</dbReference>
<name>A0A067MQ78_BOTB1</name>
<dbReference type="PANTHER" id="PTHR43758">
    <property type="entry name" value="7,8-DIHYDRO-8-OXOGUANINE TRIPHOSPHATASE"/>
    <property type="match status" value="1"/>
</dbReference>
<feature type="domain" description="Nudix hydrolase" evidence="6">
    <location>
        <begin position="6"/>
        <end position="67"/>
    </location>
</feature>
<dbReference type="GO" id="GO:0008413">
    <property type="term" value="F:8-oxo-7,8-dihydroguanosine triphosphate pyrophosphatase activity"/>
    <property type="evidence" value="ECO:0007669"/>
    <property type="project" value="TreeGrafter"/>
</dbReference>
<gene>
    <name evidence="7" type="ORF">BOTBODRAFT_241584</name>
</gene>
<accession>A0A067MQ78</accession>
<organism evidence="7 8">
    <name type="scientific">Botryobasidium botryosum (strain FD-172 SS1)</name>
    <dbReference type="NCBI Taxonomy" id="930990"/>
    <lineage>
        <taxon>Eukaryota</taxon>
        <taxon>Fungi</taxon>
        <taxon>Dikarya</taxon>
        <taxon>Basidiomycota</taxon>
        <taxon>Agaricomycotina</taxon>
        <taxon>Agaricomycetes</taxon>
        <taxon>Cantharellales</taxon>
        <taxon>Botryobasidiaceae</taxon>
        <taxon>Botryobasidium</taxon>
    </lineage>
</organism>
<dbReference type="Proteomes" id="UP000027195">
    <property type="component" value="Unassembled WGS sequence"/>
</dbReference>
<dbReference type="SUPFAM" id="SSF55811">
    <property type="entry name" value="Nudix"/>
    <property type="match status" value="1"/>
</dbReference>
<evidence type="ECO:0000313" key="7">
    <source>
        <dbReference type="EMBL" id="KDQ16825.1"/>
    </source>
</evidence>
<comment type="cofactor">
    <cofactor evidence="1">
        <name>Mg(2+)</name>
        <dbReference type="ChEBI" id="CHEBI:18420"/>
    </cofactor>
</comment>
<dbReference type="Pfam" id="PF00293">
    <property type="entry name" value="NUDIX"/>
    <property type="match status" value="1"/>
</dbReference>
<dbReference type="STRING" id="930990.A0A067MQ78"/>
<keyword evidence="4" id="KW-0378">Hydrolase</keyword>
<evidence type="ECO:0000256" key="2">
    <source>
        <dbReference type="ARBA" id="ARBA00005582"/>
    </source>
</evidence>
<dbReference type="PROSITE" id="PS00893">
    <property type="entry name" value="NUDIX_BOX"/>
    <property type="match status" value="1"/>
</dbReference>